<evidence type="ECO:0000313" key="2">
    <source>
        <dbReference type="Proteomes" id="UP001152607"/>
    </source>
</evidence>
<name>A0A9W4UI42_9PLEO</name>
<dbReference type="Proteomes" id="UP001152607">
    <property type="component" value="Unassembled WGS sequence"/>
</dbReference>
<dbReference type="AlphaFoldDB" id="A0A9W4UI42"/>
<gene>
    <name evidence="1" type="ORF">PDIGIT_LOCUS8493</name>
</gene>
<evidence type="ECO:0000313" key="1">
    <source>
        <dbReference type="EMBL" id="CAI6335412.1"/>
    </source>
</evidence>
<protein>
    <submittedName>
        <fullName evidence="1">Uncharacterized protein</fullName>
    </submittedName>
</protein>
<comment type="caution">
    <text evidence="1">The sequence shown here is derived from an EMBL/GenBank/DDBJ whole genome shotgun (WGS) entry which is preliminary data.</text>
</comment>
<sequence length="124" mass="13851">MLAASWAARWSETGRSSRSPSEFMGKIWGNNQWCICGTGMDCGCYDLPEKVTENKKKQGVIMSFCNAIGRHGHVFFSCSCVFWSLDIGCFQKVDIHRAPIFNSVVSIVCLHERASNIPDSVLVR</sequence>
<keyword evidence="2" id="KW-1185">Reference proteome</keyword>
<accession>A0A9W4UI42</accession>
<proteinExistence type="predicted"/>
<organism evidence="1 2">
    <name type="scientific">Periconia digitata</name>
    <dbReference type="NCBI Taxonomy" id="1303443"/>
    <lineage>
        <taxon>Eukaryota</taxon>
        <taxon>Fungi</taxon>
        <taxon>Dikarya</taxon>
        <taxon>Ascomycota</taxon>
        <taxon>Pezizomycotina</taxon>
        <taxon>Dothideomycetes</taxon>
        <taxon>Pleosporomycetidae</taxon>
        <taxon>Pleosporales</taxon>
        <taxon>Massarineae</taxon>
        <taxon>Periconiaceae</taxon>
        <taxon>Periconia</taxon>
    </lineage>
</organism>
<reference evidence="1" key="1">
    <citation type="submission" date="2023-01" db="EMBL/GenBank/DDBJ databases">
        <authorList>
            <person name="Van Ghelder C."/>
            <person name="Rancurel C."/>
        </authorList>
    </citation>
    <scope>NUCLEOTIDE SEQUENCE</scope>
    <source>
        <strain evidence="1">CNCM I-4278</strain>
    </source>
</reference>
<dbReference type="EMBL" id="CAOQHR010000005">
    <property type="protein sequence ID" value="CAI6335412.1"/>
    <property type="molecule type" value="Genomic_DNA"/>
</dbReference>